<dbReference type="PANTHER" id="PTHR14097:SF8">
    <property type="entry name" value="NAD(P)-BINDING DOMAIN-CONTAINING PROTEIN"/>
    <property type="match status" value="1"/>
</dbReference>
<accession>A0A4S4MNA9</accession>
<dbReference type="SUPFAM" id="SSF51735">
    <property type="entry name" value="NAD(P)-binding Rossmann-fold domains"/>
    <property type="match status" value="1"/>
</dbReference>
<dbReference type="AlphaFoldDB" id="A0A4S4MNA9"/>
<evidence type="ECO:0008006" key="3">
    <source>
        <dbReference type="Google" id="ProtNLM"/>
    </source>
</evidence>
<evidence type="ECO:0000313" key="2">
    <source>
        <dbReference type="Proteomes" id="UP000308730"/>
    </source>
</evidence>
<gene>
    <name evidence="1" type="ORF">EUX98_g6835</name>
</gene>
<dbReference type="Gene3D" id="3.40.50.720">
    <property type="entry name" value="NAD(P)-binding Rossmann-like Domain"/>
    <property type="match status" value="1"/>
</dbReference>
<proteinExistence type="predicted"/>
<dbReference type="EMBL" id="SGPM01000258">
    <property type="protein sequence ID" value="THH27359.1"/>
    <property type="molecule type" value="Genomic_DNA"/>
</dbReference>
<keyword evidence="2" id="KW-1185">Reference proteome</keyword>
<sequence length="271" mass="30109">MRLLLTGATGAAGLNVYRAALVDPSITSITLLMRREMPSWAVLPPNAAEKTNTIVHDDFTSYPPDVSSRLVQHDACIWALGPTSVGMNEEDYTMATHDYPLAMLAAMREAGLRLSKDRPADAPFRFVFFSSEMADPTERSGRMFADVKGRTEKDLGAFCAKNSGMKVHNLRPAFFHPSTEYPEDKKHQRVGIGRNILDFVLCTVFSFAIPSLYMPIPELTAATLAIAHGRYPDQELFRNTQLRQIAKELSAKSSPVAPPLNLYRCVELLDM</sequence>
<dbReference type="OrthoDB" id="9975943at2759"/>
<dbReference type="PANTHER" id="PTHR14097">
    <property type="entry name" value="OXIDOREDUCTASE HTATIP2"/>
    <property type="match status" value="1"/>
</dbReference>
<organism evidence="1 2">
    <name type="scientific">Antrodiella citrinella</name>
    <dbReference type="NCBI Taxonomy" id="2447956"/>
    <lineage>
        <taxon>Eukaryota</taxon>
        <taxon>Fungi</taxon>
        <taxon>Dikarya</taxon>
        <taxon>Basidiomycota</taxon>
        <taxon>Agaricomycotina</taxon>
        <taxon>Agaricomycetes</taxon>
        <taxon>Polyporales</taxon>
        <taxon>Steccherinaceae</taxon>
        <taxon>Antrodiella</taxon>
    </lineage>
</organism>
<dbReference type="Proteomes" id="UP000308730">
    <property type="component" value="Unassembled WGS sequence"/>
</dbReference>
<dbReference type="InterPro" id="IPR036291">
    <property type="entry name" value="NAD(P)-bd_dom_sf"/>
</dbReference>
<evidence type="ECO:0000313" key="1">
    <source>
        <dbReference type="EMBL" id="THH27359.1"/>
    </source>
</evidence>
<reference evidence="1 2" key="1">
    <citation type="submission" date="2019-02" db="EMBL/GenBank/DDBJ databases">
        <title>Genome sequencing of the rare red list fungi Antrodiella citrinella (Flaviporus citrinellus).</title>
        <authorList>
            <person name="Buettner E."/>
            <person name="Kellner H."/>
        </authorList>
    </citation>
    <scope>NUCLEOTIDE SEQUENCE [LARGE SCALE GENOMIC DNA]</scope>
    <source>
        <strain evidence="1 2">DSM 108506</strain>
    </source>
</reference>
<protein>
    <recommendedName>
        <fullName evidence="3">NAD(P)-binding domain-containing protein</fullName>
    </recommendedName>
</protein>
<comment type="caution">
    <text evidence="1">The sequence shown here is derived from an EMBL/GenBank/DDBJ whole genome shotgun (WGS) entry which is preliminary data.</text>
</comment>
<name>A0A4S4MNA9_9APHY</name>